<keyword evidence="2" id="KW-0719">Serine esterase</keyword>
<dbReference type="AlphaFoldDB" id="A0AAN7VCY7"/>
<sequence>MMCQIIIVFLFISPIALINGYGKNQNPIVNAPFGDIQGTTIRSLLGRSIYSFIGIRYAKPPVGELRFMPPVPIEKWNSVYDATKDGPLCPQPSNLKMSEDCLFLNVYTTKLPSEYCNPKRPVLFYIHPGGFYSGTSLSTRAGPKYYLDQDIVLVTINYRLGALGFISTGDHFAPGNNGLKDQVLALKWVKENIASFGGDPNLVTLVGYSAGGASVASHLCSPMSRGLFHRAIQMSGQVFGQLPIGNHQLHLAQKQARLVGCPDDTSENIMKCLRTKGAKELADSFGGFAEFGYDPVLLWRPVVELDFGQERFLTETPIQSVINGNFQKMPIMAGITTEEFSYRALATVENPELLRTMDEEFERVAPIAFIYERNTTRSKAASKKLREVFLGSDKLSRDSLTGLRHLYADGIGGFGLNRGVKLMAATNTKNTYYYRFSFVGKIHFYLPNTTEEFGAVHHDELLYMFNSERFPTINVTDPEYAMIKKLTTLHTNFAYTGNPTPRKSELLDNELWSPITPQNNVYMDIDKKLTMKKDLYEERYSVWNSLFPLRDYE</sequence>
<dbReference type="InterPro" id="IPR019826">
    <property type="entry name" value="Carboxylesterase_B_AS"/>
</dbReference>
<dbReference type="EMBL" id="JAVRBK010000007">
    <property type="protein sequence ID" value="KAK5641624.1"/>
    <property type="molecule type" value="Genomic_DNA"/>
</dbReference>
<dbReference type="FunFam" id="3.40.50.1820:FF:000155">
    <property type="entry name" value="Carboxylic ester hydrolase"/>
    <property type="match status" value="1"/>
</dbReference>
<keyword evidence="4" id="KW-1015">Disulfide bond</keyword>
<dbReference type="PANTHER" id="PTHR43142:SF1">
    <property type="entry name" value="CARBOXYLIC ESTER HYDROLASE"/>
    <property type="match status" value="1"/>
</dbReference>
<feature type="chain" id="PRO_5042670406" description="Carboxylic ester hydrolase" evidence="6">
    <location>
        <begin position="21"/>
        <end position="553"/>
    </location>
</feature>
<dbReference type="EC" id="3.1.1.-" evidence="6"/>
<gene>
    <name evidence="8" type="ORF">RI129_010171</name>
</gene>
<evidence type="ECO:0000256" key="5">
    <source>
        <dbReference type="ARBA" id="ARBA00023180"/>
    </source>
</evidence>
<keyword evidence="9" id="KW-1185">Reference proteome</keyword>
<evidence type="ECO:0000256" key="6">
    <source>
        <dbReference type="RuleBase" id="RU361235"/>
    </source>
</evidence>
<dbReference type="Pfam" id="PF00135">
    <property type="entry name" value="COesterase"/>
    <property type="match status" value="1"/>
</dbReference>
<evidence type="ECO:0000256" key="4">
    <source>
        <dbReference type="ARBA" id="ARBA00023157"/>
    </source>
</evidence>
<comment type="caution">
    <text evidence="8">The sequence shown here is derived from an EMBL/GenBank/DDBJ whole genome shotgun (WGS) entry which is preliminary data.</text>
</comment>
<dbReference type="PROSITE" id="PS00122">
    <property type="entry name" value="CARBOXYLESTERASE_B_1"/>
    <property type="match status" value="1"/>
</dbReference>
<dbReference type="GO" id="GO:0052689">
    <property type="term" value="F:carboxylic ester hydrolase activity"/>
    <property type="evidence" value="ECO:0007669"/>
    <property type="project" value="UniProtKB-KW"/>
</dbReference>
<proteinExistence type="inferred from homology"/>
<feature type="domain" description="Carboxylesterase type B" evidence="7">
    <location>
        <begin position="26"/>
        <end position="543"/>
    </location>
</feature>
<organism evidence="8 9">
    <name type="scientific">Pyrocoelia pectoralis</name>
    <dbReference type="NCBI Taxonomy" id="417401"/>
    <lineage>
        <taxon>Eukaryota</taxon>
        <taxon>Metazoa</taxon>
        <taxon>Ecdysozoa</taxon>
        <taxon>Arthropoda</taxon>
        <taxon>Hexapoda</taxon>
        <taxon>Insecta</taxon>
        <taxon>Pterygota</taxon>
        <taxon>Neoptera</taxon>
        <taxon>Endopterygota</taxon>
        <taxon>Coleoptera</taxon>
        <taxon>Polyphaga</taxon>
        <taxon>Elateriformia</taxon>
        <taxon>Elateroidea</taxon>
        <taxon>Lampyridae</taxon>
        <taxon>Lampyrinae</taxon>
        <taxon>Pyrocoelia</taxon>
    </lineage>
</organism>
<dbReference type="PANTHER" id="PTHR43142">
    <property type="entry name" value="CARBOXYLIC ESTER HYDROLASE"/>
    <property type="match status" value="1"/>
</dbReference>
<name>A0AAN7VCY7_9COLE</name>
<evidence type="ECO:0000256" key="2">
    <source>
        <dbReference type="ARBA" id="ARBA00022487"/>
    </source>
</evidence>
<evidence type="ECO:0000313" key="8">
    <source>
        <dbReference type="EMBL" id="KAK5641624.1"/>
    </source>
</evidence>
<feature type="signal peptide" evidence="6">
    <location>
        <begin position="1"/>
        <end position="20"/>
    </location>
</feature>
<keyword evidence="6" id="KW-0732">Signal</keyword>
<dbReference type="Gene3D" id="3.40.50.1820">
    <property type="entry name" value="alpha/beta hydrolase"/>
    <property type="match status" value="1"/>
</dbReference>
<evidence type="ECO:0000259" key="7">
    <source>
        <dbReference type="Pfam" id="PF00135"/>
    </source>
</evidence>
<keyword evidence="5" id="KW-0325">Glycoprotein</keyword>
<comment type="similarity">
    <text evidence="1 6">Belongs to the type-B carboxylesterase/lipase family.</text>
</comment>
<dbReference type="InterPro" id="IPR002018">
    <property type="entry name" value="CarbesteraseB"/>
</dbReference>
<dbReference type="SUPFAM" id="SSF53474">
    <property type="entry name" value="alpha/beta-Hydrolases"/>
    <property type="match status" value="1"/>
</dbReference>
<evidence type="ECO:0000256" key="3">
    <source>
        <dbReference type="ARBA" id="ARBA00022801"/>
    </source>
</evidence>
<reference evidence="8 9" key="1">
    <citation type="journal article" date="2024" name="Insects">
        <title>An Improved Chromosome-Level Genome Assembly of the Firefly Pyrocoelia pectoralis.</title>
        <authorList>
            <person name="Fu X."/>
            <person name="Meyer-Rochow V.B."/>
            <person name="Ballantyne L."/>
            <person name="Zhu X."/>
        </authorList>
    </citation>
    <scope>NUCLEOTIDE SEQUENCE [LARGE SCALE GENOMIC DNA]</scope>
    <source>
        <strain evidence="8">XCY_ONT2</strain>
    </source>
</reference>
<dbReference type="Proteomes" id="UP001329430">
    <property type="component" value="Chromosome 7"/>
</dbReference>
<evidence type="ECO:0000256" key="1">
    <source>
        <dbReference type="ARBA" id="ARBA00005964"/>
    </source>
</evidence>
<accession>A0AAN7VCY7</accession>
<protein>
    <recommendedName>
        <fullName evidence="6">Carboxylic ester hydrolase</fullName>
        <ecNumber evidence="6">3.1.1.-</ecNumber>
    </recommendedName>
</protein>
<dbReference type="InterPro" id="IPR029058">
    <property type="entry name" value="AB_hydrolase_fold"/>
</dbReference>
<keyword evidence="3 6" id="KW-0378">Hydrolase</keyword>
<evidence type="ECO:0000313" key="9">
    <source>
        <dbReference type="Proteomes" id="UP001329430"/>
    </source>
</evidence>